<proteinExistence type="predicted"/>
<keyword evidence="1" id="KW-1133">Transmembrane helix</keyword>
<keyword evidence="1" id="KW-0812">Transmembrane</keyword>
<keyword evidence="2" id="KW-0732">Signal</keyword>
<keyword evidence="1" id="KW-0472">Membrane</keyword>
<name>A0ABU3R8V7_9BACL</name>
<dbReference type="EMBL" id="JAWCUD010000001">
    <property type="protein sequence ID" value="MDU0200307.1"/>
    <property type="molecule type" value="Genomic_DNA"/>
</dbReference>
<protein>
    <recommendedName>
        <fullName evidence="3">BclA C-terminal domain-containing protein</fullName>
    </recommendedName>
</protein>
<organism evidence="4 5">
    <name type="scientific">Paenibacillus violae</name>
    <dbReference type="NCBI Taxonomy" id="3077234"/>
    <lineage>
        <taxon>Bacteria</taxon>
        <taxon>Bacillati</taxon>
        <taxon>Bacillota</taxon>
        <taxon>Bacilli</taxon>
        <taxon>Bacillales</taxon>
        <taxon>Paenibacillaceae</taxon>
        <taxon>Paenibacillus</taxon>
    </lineage>
</organism>
<evidence type="ECO:0000256" key="1">
    <source>
        <dbReference type="SAM" id="Phobius"/>
    </source>
</evidence>
<dbReference type="InterPro" id="IPR041415">
    <property type="entry name" value="BclA_C"/>
</dbReference>
<dbReference type="Pfam" id="PF18573">
    <property type="entry name" value="BclA_C"/>
    <property type="match status" value="1"/>
</dbReference>
<evidence type="ECO:0000313" key="4">
    <source>
        <dbReference type="EMBL" id="MDU0200307.1"/>
    </source>
</evidence>
<accession>A0ABU3R8V7</accession>
<comment type="caution">
    <text evidence="4">The sequence shown here is derived from an EMBL/GenBank/DDBJ whole genome shotgun (WGS) entry which is preliminary data.</text>
</comment>
<dbReference type="Proteomes" id="UP001260980">
    <property type="component" value="Unassembled WGS sequence"/>
</dbReference>
<evidence type="ECO:0000259" key="3">
    <source>
        <dbReference type="Pfam" id="PF18573"/>
    </source>
</evidence>
<gene>
    <name evidence="4" type="ORF">RQP52_04345</name>
</gene>
<feature type="signal peptide" evidence="2">
    <location>
        <begin position="1"/>
        <end position="22"/>
    </location>
</feature>
<evidence type="ECO:0000313" key="5">
    <source>
        <dbReference type="Proteomes" id="UP001260980"/>
    </source>
</evidence>
<feature type="transmembrane region" description="Helical" evidence="1">
    <location>
        <begin position="40"/>
        <end position="63"/>
    </location>
</feature>
<sequence>MSNFRLLKGVAIPASVTSPAVATTAYLGDFITTVTAGSTIILQMFGLVATVVLSPPGATINIIRLS</sequence>
<keyword evidence="5" id="KW-1185">Reference proteome</keyword>
<dbReference type="RefSeq" id="WP_315950383.1">
    <property type="nucleotide sequence ID" value="NZ_JAWCUD010000001.1"/>
</dbReference>
<feature type="domain" description="BclA C-terminal" evidence="3">
    <location>
        <begin position="7"/>
        <end position="66"/>
    </location>
</feature>
<evidence type="ECO:0000256" key="2">
    <source>
        <dbReference type="SAM" id="SignalP"/>
    </source>
</evidence>
<feature type="chain" id="PRO_5045332077" description="BclA C-terminal domain-containing protein" evidence="2">
    <location>
        <begin position="23"/>
        <end position="66"/>
    </location>
</feature>
<reference evidence="4 5" key="1">
    <citation type="submission" date="2023-10" db="EMBL/GenBank/DDBJ databases">
        <title>Paenibacillus strain PFR10 Genome sequencing and assembly.</title>
        <authorList>
            <person name="Kim I."/>
        </authorList>
    </citation>
    <scope>NUCLEOTIDE SEQUENCE [LARGE SCALE GENOMIC DNA]</scope>
    <source>
        <strain evidence="4 5">PFR10</strain>
    </source>
</reference>